<comment type="caution">
    <text evidence="1">The sequence shown here is derived from an EMBL/GenBank/DDBJ whole genome shotgun (WGS) entry which is preliminary data.</text>
</comment>
<reference evidence="1" key="1">
    <citation type="submission" date="2022-07" db="EMBL/GenBank/DDBJ databases">
        <title>Genome Sequence of Physisporinus lineatus.</title>
        <authorList>
            <person name="Buettner E."/>
        </authorList>
    </citation>
    <scope>NUCLEOTIDE SEQUENCE</scope>
    <source>
        <strain evidence="1">VT162</strain>
    </source>
</reference>
<protein>
    <recommendedName>
        <fullName evidence="3">F-box domain-containing protein</fullName>
    </recommendedName>
</protein>
<dbReference type="SUPFAM" id="SSF52047">
    <property type="entry name" value="RNI-like"/>
    <property type="match status" value="1"/>
</dbReference>
<dbReference type="Gene3D" id="3.80.10.10">
    <property type="entry name" value="Ribonuclease Inhibitor"/>
    <property type="match status" value="1"/>
</dbReference>
<dbReference type="CDD" id="cd09917">
    <property type="entry name" value="F-box_SF"/>
    <property type="match status" value="1"/>
</dbReference>
<organism evidence="1 2">
    <name type="scientific">Meripilus lineatus</name>
    <dbReference type="NCBI Taxonomy" id="2056292"/>
    <lineage>
        <taxon>Eukaryota</taxon>
        <taxon>Fungi</taxon>
        <taxon>Dikarya</taxon>
        <taxon>Basidiomycota</taxon>
        <taxon>Agaricomycotina</taxon>
        <taxon>Agaricomycetes</taxon>
        <taxon>Polyporales</taxon>
        <taxon>Meripilaceae</taxon>
        <taxon>Meripilus</taxon>
    </lineage>
</organism>
<name>A0AAD5VFB2_9APHY</name>
<evidence type="ECO:0008006" key="3">
    <source>
        <dbReference type="Google" id="ProtNLM"/>
    </source>
</evidence>
<dbReference type="Proteomes" id="UP001212997">
    <property type="component" value="Unassembled WGS sequence"/>
</dbReference>
<dbReference type="AlphaFoldDB" id="A0AAD5VFB2"/>
<dbReference type="SUPFAM" id="SSF81383">
    <property type="entry name" value="F-box domain"/>
    <property type="match status" value="1"/>
</dbReference>
<sequence length="531" mass="61051">MQHPTSVPRLNYDVLLDIFPYLPPHDISSVMKTCRDLYRPAIPFILDPRPWRAALRMSDPRMIHSFYTFMSARPWNGDRIRYLTRLCIGTNRPSEGVVSEVAQIVRMAVNLEELTLESLEDMLRVGGSVVMETFCDLHNHHNLKKLSVSYIRSRSEKMLSNVVSSSIVDLSLSFDSSMDFPDPSMALRNLRNTIEILTLESCYPELMDAPCPRVHTLSIRTSFPLTTLVFVRLFPNLRKLDPLIECAAMDEEEVGDRRRENQADLERNNASWPDLKYVRGDPIHLFILCLSCHVYELEFQPIASEEIDETTQLLADLTPRMVHLPVDLKTFSPADLTEFLDEALLNCGDCCTHLSLRLVLTKDIFDIDRLPPILLQSLGRARLTVLEIMIEYQQPMQVAFIGPERMDVDDTPEEDPDVEMDDVEEIPEHPQSALYTGDEFDLGESMILVPKPDEISEYLDSLDTWSLMRDIGHRIRSLTTIGLYVSFFPIEKSRYWQVIRGDEYQTSLLDIGQFWDGKRDIWDVAAEATET</sequence>
<evidence type="ECO:0000313" key="1">
    <source>
        <dbReference type="EMBL" id="KAJ3489965.1"/>
    </source>
</evidence>
<evidence type="ECO:0000313" key="2">
    <source>
        <dbReference type="Proteomes" id="UP001212997"/>
    </source>
</evidence>
<dbReference type="InterPro" id="IPR032675">
    <property type="entry name" value="LRR_dom_sf"/>
</dbReference>
<dbReference type="EMBL" id="JANAWD010000035">
    <property type="protein sequence ID" value="KAJ3489965.1"/>
    <property type="molecule type" value="Genomic_DNA"/>
</dbReference>
<proteinExistence type="predicted"/>
<keyword evidence="2" id="KW-1185">Reference proteome</keyword>
<gene>
    <name evidence="1" type="ORF">NLI96_g1737</name>
</gene>
<accession>A0AAD5VFB2</accession>
<dbReference type="InterPro" id="IPR036047">
    <property type="entry name" value="F-box-like_dom_sf"/>
</dbReference>